<dbReference type="Gene3D" id="1.10.443.10">
    <property type="entry name" value="Intergrase catalytic core"/>
    <property type="match status" value="1"/>
</dbReference>
<dbReference type="GO" id="GO:0015074">
    <property type="term" value="P:DNA integration"/>
    <property type="evidence" value="ECO:0007669"/>
    <property type="project" value="InterPro"/>
</dbReference>
<comment type="caution">
    <text evidence="3">The sequence shown here is derived from an EMBL/GenBank/DDBJ whole genome shotgun (WGS) entry which is preliminary data.</text>
</comment>
<dbReference type="SUPFAM" id="SSF56349">
    <property type="entry name" value="DNA breaking-rejoining enzymes"/>
    <property type="match status" value="1"/>
</dbReference>
<dbReference type="InterPro" id="IPR035386">
    <property type="entry name" value="Arm-DNA-bind_5"/>
</dbReference>
<dbReference type="EMBL" id="QWDC01000004">
    <property type="protein sequence ID" value="RFZ90288.1"/>
    <property type="molecule type" value="Genomic_DNA"/>
</dbReference>
<dbReference type="OrthoDB" id="5326076at2"/>
<keyword evidence="1" id="KW-0233">DNA recombination</keyword>
<dbReference type="PANTHER" id="PTHR30349">
    <property type="entry name" value="PHAGE INTEGRASE-RELATED"/>
    <property type="match status" value="1"/>
</dbReference>
<dbReference type="Proteomes" id="UP000264217">
    <property type="component" value="Unassembled WGS sequence"/>
</dbReference>
<gene>
    <name evidence="3" type="ORF">D0C36_21050</name>
</gene>
<evidence type="ECO:0000313" key="4">
    <source>
        <dbReference type="Proteomes" id="UP000264217"/>
    </source>
</evidence>
<keyword evidence="4" id="KW-1185">Reference proteome</keyword>
<protein>
    <submittedName>
        <fullName evidence="3">Integrase</fullName>
    </submittedName>
</protein>
<sequence>MEVLKKVTLRADRADANGEREIRIRLTFYKEQKYLSTGHKSKPEHWDFEANEPSSTHPKFRIISRAIEDKLDDIDFELKLMKKNGHEFISLADLIDKLKKSDKPVIPAKLYAFTDNIVAELMAADKIGYADTFHNIKEYVLKHVFGEKDKAFVNFTKPDFEALELYLIKQDLKETTMSAYLRTFYRIWNLAIKEGMCPKDHHPKKFIKFKPYKKYKTSKRAISAGDMKLIEGYDADYGSRIYRSQQMFLFSYYCRGINYNDIVKLKEANFNGDIVRYKRSKNGRLYDFKLHSKAKAIVDVFRNYPIQSDGGYVFPILKAEHDTAAKIDARIDSGLKDLNEDLKKIKDAKGIDRVVTSYVARHSFATNLKHKKVDVSLIQEAMGHETEEVTRIYLEDYDDELVASSIEEALD</sequence>
<dbReference type="PROSITE" id="PS51898">
    <property type="entry name" value="TYR_RECOMBINASE"/>
    <property type="match status" value="1"/>
</dbReference>
<dbReference type="InterPro" id="IPR050090">
    <property type="entry name" value="Tyrosine_recombinase_XerCD"/>
</dbReference>
<evidence type="ECO:0000259" key="2">
    <source>
        <dbReference type="PROSITE" id="PS51898"/>
    </source>
</evidence>
<name>A0A372NN42_9SPHI</name>
<evidence type="ECO:0000313" key="3">
    <source>
        <dbReference type="EMBL" id="RFZ90288.1"/>
    </source>
</evidence>
<organism evidence="3 4">
    <name type="scientific">Mucilaginibacter conchicola</name>
    <dbReference type="NCBI Taxonomy" id="2303333"/>
    <lineage>
        <taxon>Bacteria</taxon>
        <taxon>Pseudomonadati</taxon>
        <taxon>Bacteroidota</taxon>
        <taxon>Sphingobacteriia</taxon>
        <taxon>Sphingobacteriales</taxon>
        <taxon>Sphingobacteriaceae</taxon>
        <taxon>Mucilaginibacter</taxon>
    </lineage>
</organism>
<evidence type="ECO:0000256" key="1">
    <source>
        <dbReference type="ARBA" id="ARBA00023172"/>
    </source>
</evidence>
<dbReference type="GO" id="GO:0003677">
    <property type="term" value="F:DNA binding"/>
    <property type="evidence" value="ECO:0007669"/>
    <property type="project" value="InterPro"/>
</dbReference>
<proteinExistence type="predicted"/>
<dbReference type="RefSeq" id="WP_117393702.1">
    <property type="nucleotide sequence ID" value="NZ_QWDC01000004.1"/>
</dbReference>
<reference evidence="3 4" key="1">
    <citation type="submission" date="2018-08" db="EMBL/GenBank/DDBJ databases">
        <title>Mucilaginibacter sp. MYSH2.</title>
        <authorList>
            <person name="Seo T."/>
        </authorList>
    </citation>
    <scope>NUCLEOTIDE SEQUENCE [LARGE SCALE GENOMIC DNA]</scope>
    <source>
        <strain evidence="3 4">MYSH2</strain>
    </source>
</reference>
<dbReference type="PANTHER" id="PTHR30349:SF64">
    <property type="entry name" value="PROPHAGE INTEGRASE INTD-RELATED"/>
    <property type="match status" value="1"/>
</dbReference>
<dbReference type="InterPro" id="IPR025269">
    <property type="entry name" value="SAM-like_dom"/>
</dbReference>
<dbReference type="AlphaFoldDB" id="A0A372NN42"/>
<dbReference type="InterPro" id="IPR011010">
    <property type="entry name" value="DNA_brk_join_enz"/>
</dbReference>
<feature type="domain" description="Tyr recombinase" evidence="2">
    <location>
        <begin position="217"/>
        <end position="407"/>
    </location>
</feature>
<accession>A0A372NN42</accession>
<dbReference type="Pfam" id="PF17293">
    <property type="entry name" value="Arm-DNA-bind_5"/>
    <property type="match status" value="1"/>
</dbReference>
<dbReference type="InterPro" id="IPR002104">
    <property type="entry name" value="Integrase_catalytic"/>
</dbReference>
<dbReference type="Pfam" id="PF00589">
    <property type="entry name" value="Phage_integrase"/>
    <property type="match status" value="1"/>
</dbReference>
<dbReference type="GO" id="GO:0006310">
    <property type="term" value="P:DNA recombination"/>
    <property type="evidence" value="ECO:0007669"/>
    <property type="project" value="UniProtKB-KW"/>
</dbReference>
<dbReference type="Pfam" id="PF13102">
    <property type="entry name" value="Phage_int_SAM_5"/>
    <property type="match status" value="1"/>
</dbReference>
<dbReference type="InterPro" id="IPR013762">
    <property type="entry name" value="Integrase-like_cat_sf"/>
</dbReference>